<organism evidence="2 3">
    <name type="scientific">Lasiosphaeria hispida</name>
    <dbReference type="NCBI Taxonomy" id="260671"/>
    <lineage>
        <taxon>Eukaryota</taxon>
        <taxon>Fungi</taxon>
        <taxon>Dikarya</taxon>
        <taxon>Ascomycota</taxon>
        <taxon>Pezizomycotina</taxon>
        <taxon>Sordariomycetes</taxon>
        <taxon>Sordariomycetidae</taxon>
        <taxon>Sordariales</taxon>
        <taxon>Lasiosphaeriaceae</taxon>
        <taxon>Lasiosphaeria</taxon>
    </lineage>
</organism>
<reference evidence="2" key="2">
    <citation type="submission" date="2023-06" db="EMBL/GenBank/DDBJ databases">
        <authorList>
            <consortium name="Lawrence Berkeley National Laboratory"/>
            <person name="Haridas S."/>
            <person name="Hensen N."/>
            <person name="Bonometti L."/>
            <person name="Westerberg I."/>
            <person name="Brannstrom I.O."/>
            <person name="Guillou S."/>
            <person name="Cros-Aarteil S."/>
            <person name="Calhoun S."/>
            <person name="Kuo A."/>
            <person name="Mondo S."/>
            <person name="Pangilinan J."/>
            <person name="Riley R."/>
            <person name="Labutti K."/>
            <person name="Andreopoulos B."/>
            <person name="Lipzen A."/>
            <person name="Chen C."/>
            <person name="Yanf M."/>
            <person name="Daum C."/>
            <person name="Ng V."/>
            <person name="Clum A."/>
            <person name="Steindorff A."/>
            <person name="Ohm R."/>
            <person name="Martin F."/>
            <person name="Silar P."/>
            <person name="Natvig D."/>
            <person name="Lalanne C."/>
            <person name="Gautier V."/>
            <person name="Ament-Velasquez S.L."/>
            <person name="Kruys A."/>
            <person name="Hutchinson M.I."/>
            <person name="Powell A.J."/>
            <person name="Barry K."/>
            <person name="Miller A.N."/>
            <person name="Grigoriev I.V."/>
            <person name="Debuchy R."/>
            <person name="Gladieux P."/>
            <person name="Thoren M.H."/>
            <person name="Johannesson H."/>
        </authorList>
    </citation>
    <scope>NUCLEOTIDE SEQUENCE</scope>
    <source>
        <strain evidence="2">CBS 955.72</strain>
    </source>
</reference>
<evidence type="ECO:0000256" key="1">
    <source>
        <dbReference type="SAM" id="MobiDB-lite"/>
    </source>
</evidence>
<sequence>MDSIFVGCSGWATCIHYQITLSAGCPSRSRKHDTASVLLLPLLLGGVAPNASPRQDLSHFPSLSVMLRNARQWLPRYLPFGTSFSQHQRPKGSEKGVLKRGTRLHTLPRVREMPESQPSQVCPPRVARSERDNGRDEPAVWHQERVLTGFCAFWKPAGPRWVPGVCLRRRTNPAVLPPGADAWYAWCRNDWPRRDGSGGRLRGQMTCVVDGSTNYRSGFNVLQVNRLSRLILG</sequence>
<protein>
    <submittedName>
        <fullName evidence="2">Uncharacterized protein</fullName>
    </submittedName>
</protein>
<dbReference type="EMBL" id="JAUIQD010000008">
    <property type="protein sequence ID" value="KAK3341788.1"/>
    <property type="molecule type" value="Genomic_DNA"/>
</dbReference>
<proteinExistence type="predicted"/>
<dbReference type="AlphaFoldDB" id="A0AAJ0H700"/>
<comment type="caution">
    <text evidence="2">The sequence shown here is derived from an EMBL/GenBank/DDBJ whole genome shotgun (WGS) entry which is preliminary data.</text>
</comment>
<name>A0AAJ0H700_9PEZI</name>
<gene>
    <name evidence="2" type="ORF">B0T25DRAFT_353678</name>
</gene>
<accession>A0AAJ0H700</accession>
<reference evidence="2" key="1">
    <citation type="journal article" date="2023" name="Mol. Phylogenet. Evol.">
        <title>Genome-scale phylogeny and comparative genomics of the fungal order Sordariales.</title>
        <authorList>
            <person name="Hensen N."/>
            <person name="Bonometti L."/>
            <person name="Westerberg I."/>
            <person name="Brannstrom I.O."/>
            <person name="Guillou S."/>
            <person name="Cros-Aarteil S."/>
            <person name="Calhoun S."/>
            <person name="Haridas S."/>
            <person name="Kuo A."/>
            <person name="Mondo S."/>
            <person name="Pangilinan J."/>
            <person name="Riley R."/>
            <person name="LaButti K."/>
            <person name="Andreopoulos B."/>
            <person name="Lipzen A."/>
            <person name="Chen C."/>
            <person name="Yan M."/>
            <person name="Daum C."/>
            <person name="Ng V."/>
            <person name="Clum A."/>
            <person name="Steindorff A."/>
            <person name="Ohm R.A."/>
            <person name="Martin F."/>
            <person name="Silar P."/>
            <person name="Natvig D.O."/>
            <person name="Lalanne C."/>
            <person name="Gautier V."/>
            <person name="Ament-Velasquez S.L."/>
            <person name="Kruys A."/>
            <person name="Hutchinson M.I."/>
            <person name="Powell A.J."/>
            <person name="Barry K."/>
            <person name="Miller A.N."/>
            <person name="Grigoriev I.V."/>
            <person name="Debuchy R."/>
            <person name="Gladieux P."/>
            <person name="Hiltunen Thoren M."/>
            <person name="Johannesson H."/>
        </authorList>
    </citation>
    <scope>NUCLEOTIDE SEQUENCE</scope>
    <source>
        <strain evidence="2">CBS 955.72</strain>
    </source>
</reference>
<keyword evidence="3" id="KW-1185">Reference proteome</keyword>
<evidence type="ECO:0000313" key="2">
    <source>
        <dbReference type="EMBL" id="KAK3341788.1"/>
    </source>
</evidence>
<feature type="region of interest" description="Disordered" evidence="1">
    <location>
        <begin position="110"/>
        <end position="137"/>
    </location>
</feature>
<feature type="compositionally biased region" description="Basic and acidic residues" evidence="1">
    <location>
        <begin position="127"/>
        <end position="137"/>
    </location>
</feature>
<dbReference type="Proteomes" id="UP001275084">
    <property type="component" value="Unassembled WGS sequence"/>
</dbReference>
<evidence type="ECO:0000313" key="3">
    <source>
        <dbReference type="Proteomes" id="UP001275084"/>
    </source>
</evidence>